<proteinExistence type="predicted"/>
<dbReference type="Gene3D" id="2.60.420.10">
    <property type="entry name" value="Maltose phosphorylase, domain 3"/>
    <property type="match status" value="1"/>
</dbReference>
<dbReference type="InterPro" id="IPR012341">
    <property type="entry name" value="6hp_glycosidase-like_sf"/>
</dbReference>
<sequence length="130" mass="14633">MSCSALIDTYNVEPYVVAADVYAILHHAGREGWSWYTRPTGRTYRLITESLLLLQRSGDISLLPAGWPDCVLHYRFGNTHYRIEVRNSASPEPTLSPDGQLLVHATLQVKDDGKLHQVIAQCQRCLLPTN</sequence>
<dbReference type="GO" id="GO:0005975">
    <property type="term" value="P:carbohydrate metabolic process"/>
    <property type="evidence" value="ECO:0007669"/>
    <property type="project" value="InterPro"/>
</dbReference>
<dbReference type="InterPro" id="IPR052047">
    <property type="entry name" value="GH94_Enzymes"/>
</dbReference>
<dbReference type="PANTHER" id="PTHR37469">
    <property type="entry name" value="CELLOBIONIC ACID PHOSPHORYLASE-RELATED"/>
    <property type="match status" value="1"/>
</dbReference>
<dbReference type="Gene3D" id="1.50.10.10">
    <property type="match status" value="1"/>
</dbReference>
<name>A0AA34RXP5_PSEPU</name>
<dbReference type="InterPro" id="IPR008928">
    <property type="entry name" value="6-hairpin_glycosidase_sf"/>
</dbReference>
<gene>
    <name evidence="1" type="ORF">RPPX_19725</name>
</gene>
<dbReference type="PANTHER" id="PTHR37469:SF2">
    <property type="entry name" value="CELLOBIONIC ACID PHOSPHORYLASE"/>
    <property type="match status" value="1"/>
</dbReference>
<dbReference type="SUPFAM" id="SSF48208">
    <property type="entry name" value="Six-hairpin glycosidases"/>
    <property type="match status" value="1"/>
</dbReference>
<reference evidence="1 2" key="1">
    <citation type="submission" date="2014-11" db="EMBL/GenBank/DDBJ databases">
        <title>Complete genome sequence of Pseudomonas putida S12 including megaplasmid pTTS12.</title>
        <authorList>
            <person name="Kuepper J."/>
            <person name="Ruijssenaars H.J."/>
            <person name="Blank L.M."/>
            <person name="de Winde J.H."/>
            <person name="Wierckx N."/>
        </authorList>
    </citation>
    <scope>NUCLEOTIDE SEQUENCE [LARGE SCALE GENOMIC DNA]</scope>
    <source>
        <strain evidence="1 2">S12</strain>
    </source>
</reference>
<accession>A0AA34RXP5</accession>
<protein>
    <submittedName>
        <fullName evidence="1">Uncharacterized protein</fullName>
    </submittedName>
</protein>
<dbReference type="Proteomes" id="UP000017753">
    <property type="component" value="Chromosome"/>
</dbReference>
<evidence type="ECO:0000313" key="1">
    <source>
        <dbReference type="EMBL" id="AJA15479.1"/>
    </source>
</evidence>
<organism evidence="1 2">
    <name type="scientific">Pseudomonas putida S12</name>
    <dbReference type="NCBI Taxonomy" id="1215087"/>
    <lineage>
        <taxon>Bacteria</taxon>
        <taxon>Pseudomonadati</taxon>
        <taxon>Pseudomonadota</taxon>
        <taxon>Gammaproteobacteria</taxon>
        <taxon>Pseudomonadales</taxon>
        <taxon>Pseudomonadaceae</taxon>
        <taxon>Pseudomonas</taxon>
    </lineage>
</organism>
<evidence type="ECO:0000313" key="2">
    <source>
        <dbReference type="Proteomes" id="UP000017753"/>
    </source>
</evidence>
<dbReference type="RefSeq" id="WP_014591535.1">
    <property type="nucleotide sequence ID" value="NZ_ALNR01000230.1"/>
</dbReference>
<reference evidence="1 2" key="2">
    <citation type="submission" date="2014-11" db="EMBL/GenBank/DDBJ databases">
        <title>Draft genome sequence of the solvent-tolerant Pseudomonas putida S12 including megaplasmid pTTS12.</title>
        <authorList>
            <person name="Wierckx N."/>
            <person name="Nijkamp J."/>
            <person name="Ballerstedt H."/>
            <person name="Siezen R.J."/>
            <person name="Wels M."/>
            <person name="de Ridder D."/>
            <person name="de Winde J.H."/>
            <person name="Ruijssenaars H.J."/>
        </authorList>
    </citation>
    <scope>NUCLEOTIDE SEQUENCE [LARGE SCALE GENOMIC DNA]</scope>
    <source>
        <strain evidence="1 2">S12</strain>
    </source>
</reference>
<dbReference type="AlphaFoldDB" id="A0AA34RXP5"/>
<dbReference type="EMBL" id="CP009974">
    <property type="protein sequence ID" value="AJA15479.1"/>
    <property type="molecule type" value="Genomic_DNA"/>
</dbReference>